<evidence type="ECO:0000256" key="12">
    <source>
        <dbReference type="ARBA" id="ARBA00022777"/>
    </source>
</evidence>
<evidence type="ECO:0000256" key="8">
    <source>
        <dbReference type="ARBA" id="ARBA00022643"/>
    </source>
</evidence>
<proteinExistence type="predicted"/>
<keyword evidence="14" id="KW-0157">Chromophore</keyword>
<dbReference type="PANTHER" id="PTHR41523">
    <property type="entry name" value="TWO-COMPONENT SYSTEM SENSOR PROTEIN"/>
    <property type="match status" value="1"/>
</dbReference>
<keyword evidence="12" id="KW-0418">Kinase</keyword>
<dbReference type="Pfam" id="PF13426">
    <property type="entry name" value="PAS_9"/>
    <property type="match status" value="1"/>
</dbReference>
<keyword evidence="16" id="KW-0675">Receptor</keyword>
<evidence type="ECO:0000256" key="15">
    <source>
        <dbReference type="ARBA" id="ARBA00023026"/>
    </source>
</evidence>
<evidence type="ECO:0000256" key="16">
    <source>
        <dbReference type="ARBA" id="ARBA00023170"/>
    </source>
</evidence>
<dbReference type="SMART" id="SM00091">
    <property type="entry name" value="PAS"/>
    <property type="match status" value="1"/>
</dbReference>
<keyword evidence="7" id="KW-0285">Flavoprotein</keyword>
<dbReference type="PROSITE" id="PS50112">
    <property type="entry name" value="PAS"/>
    <property type="match status" value="1"/>
</dbReference>
<dbReference type="Pfam" id="PF07536">
    <property type="entry name" value="HWE_HK"/>
    <property type="match status" value="1"/>
</dbReference>
<keyword evidence="11" id="KW-0547">Nucleotide-binding</keyword>
<dbReference type="EC" id="2.7.13.3" evidence="2"/>
<organism evidence="19 20">
    <name type="scientific">Ahrensia kielensis</name>
    <dbReference type="NCBI Taxonomy" id="76980"/>
    <lineage>
        <taxon>Bacteria</taxon>
        <taxon>Pseudomonadati</taxon>
        <taxon>Pseudomonadota</taxon>
        <taxon>Alphaproteobacteria</taxon>
        <taxon>Hyphomicrobiales</taxon>
        <taxon>Ahrensiaceae</taxon>
        <taxon>Ahrensia</taxon>
    </lineage>
</organism>
<protein>
    <recommendedName>
        <fullName evidence="3">Blue-light-activated histidine kinase</fullName>
        <ecNumber evidence="2">2.7.13.3</ecNumber>
    </recommendedName>
</protein>
<evidence type="ECO:0000256" key="7">
    <source>
        <dbReference type="ARBA" id="ARBA00022630"/>
    </source>
</evidence>
<evidence type="ECO:0000313" key="20">
    <source>
        <dbReference type="Proteomes" id="UP001477870"/>
    </source>
</evidence>
<feature type="domain" description="PAS" evidence="17">
    <location>
        <begin position="14"/>
        <end position="63"/>
    </location>
</feature>
<dbReference type="SUPFAM" id="SSF55785">
    <property type="entry name" value="PYP-like sensor domain (PAS domain)"/>
    <property type="match status" value="1"/>
</dbReference>
<evidence type="ECO:0000256" key="13">
    <source>
        <dbReference type="ARBA" id="ARBA00022840"/>
    </source>
</evidence>
<evidence type="ECO:0000259" key="18">
    <source>
        <dbReference type="PROSITE" id="PS50113"/>
    </source>
</evidence>
<comment type="catalytic activity">
    <reaction evidence="1">
        <text>ATP + protein L-histidine = ADP + protein N-phospho-L-histidine.</text>
        <dbReference type="EC" id="2.7.13.3"/>
    </reaction>
</comment>
<evidence type="ECO:0000259" key="17">
    <source>
        <dbReference type="PROSITE" id="PS50112"/>
    </source>
</evidence>
<dbReference type="InterPro" id="IPR036890">
    <property type="entry name" value="HATPase_C_sf"/>
</dbReference>
<dbReference type="InterPro" id="IPR035965">
    <property type="entry name" value="PAS-like_dom_sf"/>
</dbReference>
<keyword evidence="6" id="KW-0716">Sensory transduction</keyword>
<evidence type="ECO:0000256" key="6">
    <source>
        <dbReference type="ARBA" id="ARBA00022606"/>
    </source>
</evidence>
<comment type="caution">
    <text evidence="19">The sequence shown here is derived from an EMBL/GenBank/DDBJ whole genome shotgun (WGS) entry which is preliminary data.</text>
</comment>
<dbReference type="SMART" id="SM00911">
    <property type="entry name" value="HWE_HK"/>
    <property type="match status" value="1"/>
</dbReference>
<dbReference type="PROSITE" id="PS50113">
    <property type="entry name" value="PAC"/>
    <property type="match status" value="1"/>
</dbReference>
<accession>A0ABU9TAN9</accession>
<name>A0ABU9TAN9_9HYPH</name>
<dbReference type="InterPro" id="IPR000700">
    <property type="entry name" value="PAS-assoc_C"/>
</dbReference>
<keyword evidence="9" id="KW-0808">Transferase</keyword>
<evidence type="ECO:0000256" key="14">
    <source>
        <dbReference type="ARBA" id="ARBA00022991"/>
    </source>
</evidence>
<keyword evidence="4" id="KW-0600">Photoreceptor protein</keyword>
<dbReference type="SMART" id="SM00086">
    <property type="entry name" value="PAC"/>
    <property type="match status" value="1"/>
</dbReference>
<dbReference type="Proteomes" id="UP001477870">
    <property type="component" value="Unassembled WGS sequence"/>
</dbReference>
<dbReference type="Gene3D" id="3.30.565.10">
    <property type="entry name" value="Histidine kinase-like ATPase, C-terminal domain"/>
    <property type="match status" value="1"/>
</dbReference>
<dbReference type="InterPro" id="IPR000014">
    <property type="entry name" value="PAS"/>
</dbReference>
<evidence type="ECO:0000256" key="1">
    <source>
        <dbReference type="ARBA" id="ARBA00000085"/>
    </source>
</evidence>
<keyword evidence="15" id="KW-0843">Virulence</keyword>
<dbReference type="EMBL" id="JBBMQO010000015">
    <property type="protein sequence ID" value="MEM5503206.1"/>
    <property type="molecule type" value="Genomic_DNA"/>
</dbReference>
<gene>
    <name evidence="19" type="ORF">WNY59_16595</name>
</gene>
<evidence type="ECO:0000256" key="5">
    <source>
        <dbReference type="ARBA" id="ARBA00022553"/>
    </source>
</evidence>
<dbReference type="NCBIfam" id="TIGR00229">
    <property type="entry name" value="sensory_box"/>
    <property type="match status" value="1"/>
</dbReference>
<dbReference type="PANTHER" id="PTHR41523:SF8">
    <property type="entry name" value="ETHYLENE RESPONSE SENSOR PROTEIN"/>
    <property type="match status" value="1"/>
</dbReference>
<evidence type="ECO:0000256" key="3">
    <source>
        <dbReference type="ARBA" id="ARBA00021740"/>
    </source>
</evidence>
<keyword evidence="13" id="KW-0067">ATP-binding</keyword>
<dbReference type="CDD" id="cd00130">
    <property type="entry name" value="PAS"/>
    <property type="match status" value="1"/>
</dbReference>
<keyword evidence="10" id="KW-0677">Repeat</keyword>
<dbReference type="Gene3D" id="3.30.450.20">
    <property type="entry name" value="PAS domain"/>
    <property type="match status" value="1"/>
</dbReference>
<keyword evidence="20" id="KW-1185">Reference proteome</keyword>
<evidence type="ECO:0000256" key="4">
    <source>
        <dbReference type="ARBA" id="ARBA00022543"/>
    </source>
</evidence>
<sequence length="339" mass="37962">MGFSGNVSEWGFIDDKTMAEAVRHARIPLIISDPKLHDNPIVFANSAFYQLTGYSSEEIIGQNCRILQGEGTSQKSIEAVRGIIENRRVDSVEILNYKKDGTSFVNSLQIGPIHDSEGKLVYYFGSQLDVTDKHNAELEARKFADEELIHRLRNIVNVMTVIVKMTAREEDDLSEFSSKITERIRILSDAHFQTINQPDGNSLSFHALTENILLAYAPKGPKQYTLTGPQIVPPRQLVSCISLSLHELATNSVKYGALGSDKGEIDVQWRVQKTGTKRTLDFHWRELNGPMVSKPSRRSGSKIIYKMIQALGGTITLDWKSDGLVAMAQLPLLQEFIDN</sequence>
<dbReference type="RefSeq" id="WP_342849380.1">
    <property type="nucleotide sequence ID" value="NZ_JBBMQO010000015.1"/>
</dbReference>
<evidence type="ECO:0000256" key="10">
    <source>
        <dbReference type="ARBA" id="ARBA00022737"/>
    </source>
</evidence>
<evidence type="ECO:0000256" key="2">
    <source>
        <dbReference type="ARBA" id="ARBA00012438"/>
    </source>
</evidence>
<evidence type="ECO:0000256" key="11">
    <source>
        <dbReference type="ARBA" id="ARBA00022741"/>
    </source>
</evidence>
<dbReference type="InterPro" id="IPR011102">
    <property type="entry name" value="Sig_transdc_His_kinase_HWE"/>
</dbReference>
<dbReference type="InterPro" id="IPR001610">
    <property type="entry name" value="PAC"/>
</dbReference>
<keyword evidence="8" id="KW-0288">FMN</keyword>
<feature type="domain" description="PAC" evidence="18">
    <location>
        <begin position="90"/>
        <end position="142"/>
    </location>
</feature>
<keyword evidence="5" id="KW-0597">Phosphoprotein</keyword>
<evidence type="ECO:0000256" key="9">
    <source>
        <dbReference type="ARBA" id="ARBA00022679"/>
    </source>
</evidence>
<evidence type="ECO:0000313" key="19">
    <source>
        <dbReference type="EMBL" id="MEM5503206.1"/>
    </source>
</evidence>
<reference evidence="19 20" key="1">
    <citation type="submission" date="2024-03" db="EMBL/GenBank/DDBJ databases">
        <title>Community enrichment and isolation of bacterial strains for fucoidan degradation.</title>
        <authorList>
            <person name="Sichert A."/>
        </authorList>
    </citation>
    <scope>NUCLEOTIDE SEQUENCE [LARGE SCALE GENOMIC DNA]</scope>
    <source>
        <strain evidence="19 20">AS62</strain>
    </source>
</reference>